<evidence type="ECO:0000313" key="2">
    <source>
        <dbReference type="Proteomes" id="UP001212803"/>
    </source>
</evidence>
<dbReference type="PANTHER" id="PTHR33505:SF4">
    <property type="entry name" value="PROTEIN PREY, MITOCHONDRIAL"/>
    <property type="match status" value="1"/>
</dbReference>
<protein>
    <submittedName>
        <fullName evidence="1">Methytransferase partner Trm112</fullName>
    </submittedName>
</protein>
<name>A0ABY7M3H4_9CHLR</name>
<gene>
    <name evidence="1" type="ORF">O0235_09025</name>
</gene>
<dbReference type="RefSeq" id="WP_270055463.1">
    <property type="nucleotide sequence ID" value="NZ_CP115149.1"/>
</dbReference>
<accession>A0ABY7M3H4</accession>
<dbReference type="NCBIfam" id="NF038101">
    <property type="entry name" value="Trm112_arch"/>
    <property type="match status" value="1"/>
</dbReference>
<evidence type="ECO:0000313" key="1">
    <source>
        <dbReference type="EMBL" id="WBL34935.1"/>
    </source>
</evidence>
<dbReference type="SUPFAM" id="SSF158997">
    <property type="entry name" value="Trm112p-like"/>
    <property type="match status" value="1"/>
</dbReference>
<dbReference type="Gene3D" id="2.20.25.10">
    <property type="match status" value="1"/>
</dbReference>
<organism evidence="1 2">
    <name type="scientific">Tepidiforma flava</name>
    <dbReference type="NCBI Taxonomy" id="3004094"/>
    <lineage>
        <taxon>Bacteria</taxon>
        <taxon>Bacillati</taxon>
        <taxon>Chloroflexota</taxon>
        <taxon>Tepidiformia</taxon>
        <taxon>Tepidiformales</taxon>
        <taxon>Tepidiformaceae</taxon>
        <taxon>Tepidiforma</taxon>
    </lineage>
</organism>
<reference evidence="1 2" key="1">
    <citation type="journal article" date="2023" name="ISME J.">
        <title>Thermophilic Dehalococcoidia with unusual traits shed light on an unexpected past.</title>
        <authorList>
            <person name="Palmer M."/>
            <person name="Covington J.K."/>
            <person name="Zhou E.M."/>
            <person name="Thomas S.C."/>
            <person name="Habib N."/>
            <person name="Seymour C.O."/>
            <person name="Lai D."/>
            <person name="Johnston J."/>
            <person name="Hashimi A."/>
            <person name="Jiao J.Y."/>
            <person name="Muok A.R."/>
            <person name="Liu L."/>
            <person name="Xian W.D."/>
            <person name="Zhi X.Y."/>
            <person name="Li M.M."/>
            <person name="Silva L.P."/>
            <person name="Bowen B.P."/>
            <person name="Louie K."/>
            <person name="Briegel A."/>
            <person name="Pett-Ridge J."/>
            <person name="Weber P.K."/>
            <person name="Tocheva E.I."/>
            <person name="Woyke T."/>
            <person name="Northen T.R."/>
            <person name="Mayali X."/>
            <person name="Li W.J."/>
            <person name="Hedlund B.P."/>
        </authorList>
    </citation>
    <scope>NUCLEOTIDE SEQUENCE [LARGE SCALE GENOMIC DNA]</scope>
    <source>
        <strain evidence="1 2">YIM 72310</strain>
    </source>
</reference>
<dbReference type="Pfam" id="PF03966">
    <property type="entry name" value="Trm112p"/>
    <property type="match status" value="1"/>
</dbReference>
<dbReference type="InterPro" id="IPR005651">
    <property type="entry name" value="Trm112-like"/>
</dbReference>
<keyword evidence="2" id="KW-1185">Reference proteome</keyword>
<dbReference type="EMBL" id="CP115149">
    <property type="protein sequence ID" value="WBL34935.1"/>
    <property type="molecule type" value="Genomic_DNA"/>
</dbReference>
<proteinExistence type="predicted"/>
<sequence length="62" mass="6778">MERLLLEILCCPVCRGELELRDAEEAEGEIMSGTLVCLGCGERYPITDGIPNMLPPDQRNGG</sequence>
<dbReference type="PANTHER" id="PTHR33505">
    <property type="entry name" value="ZGC:162634"/>
    <property type="match status" value="1"/>
</dbReference>
<dbReference type="Proteomes" id="UP001212803">
    <property type="component" value="Chromosome"/>
</dbReference>